<gene>
    <name evidence="2" type="ORF">B0T11DRAFT_121704</name>
</gene>
<evidence type="ECO:0000256" key="1">
    <source>
        <dbReference type="SAM" id="MobiDB-lite"/>
    </source>
</evidence>
<evidence type="ECO:0000313" key="2">
    <source>
        <dbReference type="EMBL" id="KAH7353896.1"/>
    </source>
</evidence>
<keyword evidence="3" id="KW-1185">Reference proteome</keyword>
<reference evidence="2" key="1">
    <citation type="journal article" date="2021" name="Nat. Commun.">
        <title>Genetic determinants of endophytism in the Arabidopsis root mycobiome.</title>
        <authorList>
            <person name="Mesny F."/>
            <person name="Miyauchi S."/>
            <person name="Thiergart T."/>
            <person name="Pickel B."/>
            <person name="Atanasova L."/>
            <person name="Karlsson M."/>
            <person name="Huettel B."/>
            <person name="Barry K.W."/>
            <person name="Haridas S."/>
            <person name="Chen C."/>
            <person name="Bauer D."/>
            <person name="Andreopoulos W."/>
            <person name="Pangilinan J."/>
            <person name="LaButti K."/>
            <person name="Riley R."/>
            <person name="Lipzen A."/>
            <person name="Clum A."/>
            <person name="Drula E."/>
            <person name="Henrissat B."/>
            <person name="Kohler A."/>
            <person name="Grigoriev I.V."/>
            <person name="Martin F.M."/>
            <person name="Hacquard S."/>
        </authorList>
    </citation>
    <scope>NUCLEOTIDE SEQUENCE</scope>
    <source>
        <strain evidence="2">MPI-CAGE-AT-0016</strain>
    </source>
</reference>
<dbReference type="EMBL" id="JAGPXD010000005">
    <property type="protein sequence ID" value="KAH7353896.1"/>
    <property type="molecule type" value="Genomic_DNA"/>
</dbReference>
<feature type="compositionally biased region" description="Low complexity" evidence="1">
    <location>
        <begin position="224"/>
        <end position="237"/>
    </location>
</feature>
<organism evidence="2 3">
    <name type="scientific">Plectosphaerella cucumerina</name>
    <dbReference type="NCBI Taxonomy" id="40658"/>
    <lineage>
        <taxon>Eukaryota</taxon>
        <taxon>Fungi</taxon>
        <taxon>Dikarya</taxon>
        <taxon>Ascomycota</taxon>
        <taxon>Pezizomycotina</taxon>
        <taxon>Sordariomycetes</taxon>
        <taxon>Hypocreomycetidae</taxon>
        <taxon>Glomerellales</taxon>
        <taxon>Plectosphaerellaceae</taxon>
        <taxon>Plectosphaerella</taxon>
    </lineage>
</organism>
<sequence length="290" mass="31711">MEPMSVLTGCASLISTLGSTVIGVTSFIRECHGAKTDMMAVIRELSEFKVILTLLQDTPAFRDEKQMEPKLREQISSVLNSSNDTIHRVVRIIAKYSGGKTGSMMWAVSGKEEVSKIQSSLEAHRDSLHFLLELLSVKQATAIKDDTGAIREDVQKIKKLADKIPLILKELDQSRERLKTGEAARKTPQKNGTHQLYPDGAMSYARTIPGETTRKNGSGTRLETNNSPITSPSSNSSQNEVILFKNSLGHGFAVPLTACRTWKVGIPISKESHAIATVPQPENVTASEPN</sequence>
<name>A0A8K0TEC6_9PEZI</name>
<dbReference type="Proteomes" id="UP000813385">
    <property type="component" value="Unassembled WGS sequence"/>
</dbReference>
<feature type="region of interest" description="Disordered" evidence="1">
    <location>
        <begin position="209"/>
        <end position="237"/>
    </location>
</feature>
<accession>A0A8K0TEC6</accession>
<evidence type="ECO:0000313" key="3">
    <source>
        <dbReference type="Proteomes" id="UP000813385"/>
    </source>
</evidence>
<proteinExistence type="predicted"/>
<dbReference type="OrthoDB" id="524326at2759"/>
<evidence type="ECO:0008006" key="4">
    <source>
        <dbReference type="Google" id="ProtNLM"/>
    </source>
</evidence>
<comment type="caution">
    <text evidence="2">The sequence shown here is derived from an EMBL/GenBank/DDBJ whole genome shotgun (WGS) entry which is preliminary data.</text>
</comment>
<protein>
    <recommendedName>
        <fullName evidence="4">Fungal N-terminal domain-containing protein</fullName>
    </recommendedName>
</protein>
<dbReference type="AlphaFoldDB" id="A0A8K0TEC6"/>